<proteinExistence type="predicted"/>
<evidence type="ECO:0000256" key="1">
    <source>
        <dbReference type="SAM" id="Phobius"/>
    </source>
</evidence>
<dbReference type="AlphaFoldDB" id="A0A2G4YLK2"/>
<name>A0A2G4YLK2_9PROT</name>
<keyword evidence="1" id="KW-0812">Transmembrane</keyword>
<dbReference type="InterPro" id="IPR021830">
    <property type="entry name" value="DUF3422"/>
</dbReference>
<evidence type="ECO:0008006" key="4">
    <source>
        <dbReference type="Google" id="ProtNLM"/>
    </source>
</evidence>
<dbReference type="Proteomes" id="UP000229730">
    <property type="component" value="Unassembled WGS sequence"/>
</dbReference>
<gene>
    <name evidence="2" type="ORF">CRD36_16655</name>
</gene>
<keyword evidence="1" id="KW-0472">Membrane</keyword>
<dbReference type="RefSeq" id="WP_099475102.1">
    <property type="nucleotide sequence ID" value="NZ_CP041025.1"/>
</dbReference>
<evidence type="ECO:0000313" key="3">
    <source>
        <dbReference type="Proteomes" id="UP000229730"/>
    </source>
</evidence>
<protein>
    <recommendedName>
        <fullName evidence="4">DUF3422 domain-containing protein</fullName>
    </recommendedName>
</protein>
<accession>A0A2G4YLK2</accession>
<sequence length="448" mass="50033">MAADFRSNELFSDGSDVGLHPYANRVSLNNEVHSRPFITINSPARCTNIAMLHGPEGAAGHDAAAEWAHLEKLCAHYGVALSSDVKNHLIVDFGSFQLKWERHTEFSSYTFLRDGAGKDSFEDSALQVVPEHWLKNLPGQMLVGVHLVVQASTGEAPYDPETLKEVFGTNGLIGARVSGGCATAWTDFRLHKDGFTRILVQNISMSRHQTGRLLQRLWEIETYRMMALLSMTHTGDVGAQTRAIELKLARHVGRMANVHDEDKEQELLEILTGLAAEVEQLSAQTSFRFNASKAYYALVLKRIDNIKEQHIEGIQRLSSFIDRRMAPAMRTVESMDERISILSRRVNRASNLLQVRINTTLQAQNKELLKSMDRRAQLQLRLQQTVEGLSVVAISYYALGIVKIVAQAGGKIWPLPDATVITAACSPFVIGLVYYGIHRVRRYVDKAV</sequence>
<reference evidence="2 3" key="1">
    <citation type="submission" date="2017-10" db="EMBL/GenBank/DDBJ databases">
        <title>Frigbacter circumglobatus gen. nov. sp. nov., isolated from sediment cultured in situ.</title>
        <authorList>
            <person name="Zhao Z."/>
        </authorList>
    </citation>
    <scope>NUCLEOTIDE SEQUENCE [LARGE SCALE GENOMIC DNA]</scope>
    <source>
        <strain evidence="2 3">ZYL</strain>
    </source>
</reference>
<comment type="caution">
    <text evidence="2">The sequence shown here is derived from an EMBL/GenBank/DDBJ whole genome shotgun (WGS) entry which is preliminary data.</text>
</comment>
<evidence type="ECO:0000313" key="2">
    <source>
        <dbReference type="EMBL" id="PHZ83209.1"/>
    </source>
</evidence>
<keyword evidence="3" id="KW-1185">Reference proteome</keyword>
<dbReference type="Pfam" id="PF11902">
    <property type="entry name" value="DUF3422"/>
    <property type="match status" value="1"/>
</dbReference>
<dbReference type="EMBL" id="PDEM01000033">
    <property type="protein sequence ID" value="PHZ83209.1"/>
    <property type="molecule type" value="Genomic_DNA"/>
</dbReference>
<organism evidence="2 3">
    <name type="scientific">Paremcibacter congregatus</name>
    <dbReference type="NCBI Taxonomy" id="2043170"/>
    <lineage>
        <taxon>Bacteria</taxon>
        <taxon>Pseudomonadati</taxon>
        <taxon>Pseudomonadota</taxon>
        <taxon>Alphaproteobacteria</taxon>
        <taxon>Emcibacterales</taxon>
        <taxon>Emcibacteraceae</taxon>
        <taxon>Paremcibacter</taxon>
    </lineage>
</organism>
<dbReference type="InParanoid" id="A0A2G4YLK2"/>
<keyword evidence="1" id="KW-1133">Transmembrane helix</keyword>
<feature type="transmembrane region" description="Helical" evidence="1">
    <location>
        <begin position="418"/>
        <end position="437"/>
    </location>
</feature>
<feature type="transmembrane region" description="Helical" evidence="1">
    <location>
        <begin position="385"/>
        <end position="406"/>
    </location>
</feature>
<dbReference type="OrthoDB" id="9767470at2"/>